<feature type="compositionally biased region" description="Basic residues" evidence="1">
    <location>
        <begin position="1"/>
        <end position="21"/>
    </location>
</feature>
<accession>A0ABR2PBF2</accession>
<sequence length="96" mass="10192">MLVSVRGRHGRRGRLRDRNRGRGTADGAATEPLPTLEDVTVVEADGAEASLVGRTPLDEPEAAEGVGTVNQGSVHTKANRQGPRQRVGIARCRAAR</sequence>
<organism evidence="2 3">
    <name type="scientific">Hibiscus sabdariffa</name>
    <name type="common">roselle</name>
    <dbReference type="NCBI Taxonomy" id="183260"/>
    <lineage>
        <taxon>Eukaryota</taxon>
        <taxon>Viridiplantae</taxon>
        <taxon>Streptophyta</taxon>
        <taxon>Embryophyta</taxon>
        <taxon>Tracheophyta</taxon>
        <taxon>Spermatophyta</taxon>
        <taxon>Magnoliopsida</taxon>
        <taxon>eudicotyledons</taxon>
        <taxon>Gunneridae</taxon>
        <taxon>Pentapetalae</taxon>
        <taxon>rosids</taxon>
        <taxon>malvids</taxon>
        <taxon>Malvales</taxon>
        <taxon>Malvaceae</taxon>
        <taxon>Malvoideae</taxon>
        <taxon>Hibiscus</taxon>
    </lineage>
</organism>
<protein>
    <submittedName>
        <fullName evidence="2">Uncharacterized protein</fullName>
    </submittedName>
</protein>
<dbReference type="EMBL" id="JBBPBN010000068">
    <property type="protein sequence ID" value="KAK8985779.1"/>
    <property type="molecule type" value="Genomic_DNA"/>
</dbReference>
<name>A0ABR2PBF2_9ROSI</name>
<comment type="caution">
    <text evidence="2">The sequence shown here is derived from an EMBL/GenBank/DDBJ whole genome shotgun (WGS) entry which is preliminary data.</text>
</comment>
<proteinExistence type="predicted"/>
<evidence type="ECO:0000313" key="3">
    <source>
        <dbReference type="Proteomes" id="UP001396334"/>
    </source>
</evidence>
<dbReference type="Proteomes" id="UP001396334">
    <property type="component" value="Unassembled WGS sequence"/>
</dbReference>
<reference evidence="2 3" key="1">
    <citation type="journal article" date="2024" name="G3 (Bethesda)">
        <title>Genome assembly of Hibiscus sabdariffa L. provides insights into metabolisms of medicinal natural products.</title>
        <authorList>
            <person name="Kim T."/>
        </authorList>
    </citation>
    <scope>NUCLEOTIDE SEQUENCE [LARGE SCALE GENOMIC DNA]</scope>
    <source>
        <strain evidence="2">TK-2024</strain>
        <tissue evidence="2">Old leaves</tissue>
    </source>
</reference>
<evidence type="ECO:0000313" key="2">
    <source>
        <dbReference type="EMBL" id="KAK8985779.1"/>
    </source>
</evidence>
<keyword evidence="3" id="KW-1185">Reference proteome</keyword>
<feature type="region of interest" description="Disordered" evidence="1">
    <location>
        <begin position="50"/>
        <end position="96"/>
    </location>
</feature>
<evidence type="ECO:0000256" key="1">
    <source>
        <dbReference type="SAM" id="MobiDB-lite"/>
    </source>
</evidence>
<gene>
    <name evidence="2" type="ORF">V6N11_021632</name>
</gene>
<feature type="region of interest" description="Disordered" evidence="1">
    <location>
        <begin position="1"/>
        <end position="36"/>
    </location>
</feature>